<keyword evidence="13" id="KW-1185">Reference proteome</keyword>
<keyword evidence="9" id="KW-0812">Transmembrane</keyword>
<evidence type="ECO:0000259" key="11">
    <source>
        <dbReference type="Pfam" id="PF23539"/>
    </source>
</evidence>
<evidence type="ECO:0000256" key="1">
    <source>
        <dbReference type="ARBA" id="ARBA00000085"/>
    </source>
</evidence>
<evidence type="ECO:0000259" key="10">
    <source>
        <dbReference type="Pfam" id="PF07730"/>
    </source>
</evidence>
<keyword evidence="9" id="KW-0472">Membrane</keyword>
<evidence type="ECO:0000256" key="7">
    <source>
        <dbReference type="ARBA" id="ARBA00022840"/>
    </source>
</evidence>
<dbReference type="RefSeq" id="WP_043126669.1">
    <property type="nucleotide sequence ID" value="NZ_JTDL01000145.1"/>
</dbReference>
<evidence type="ECO:0000313" key="13">
    <source>
        <dbReference type="Proteomes" id="UP000030982"/>
    </source>
</evidence>
<dbReference type="STRING" id="1338436.LK10_17910"/>
<dbReference type="InterPro" id="IPR050482">
    <property type="entry name" value="Sensor_HK_TwoCompSys"/>
</dbReference>
<dbReference type="Pfam" id="PF23539">
    <property type="entry name" value="DUF7134"/>
    <property type="match status" value="1"/>
</dbReference>
<dbReference type="Pfam" id="PF07730">
    <property type="entry name" value="HisKA_3"/>
    <property type="match status" value="1"/>
</dbReference>
<dbReference type="SUPFAM" id="SSF55874">
    <property type="entry name" value="ATPase domain of HSP90 chaperone/DNA topoisomerase II/histidine kinase"/>
    <property type="match status" value="1"/>
</dbReference>
<dbReference type="PANTHER" id="PTHR24421:SF10">
    <property type="entry name" value="NITRATE_NITRITE SENSOR PROTEIN NARQ"/>
    <property type="match status" value="1"/>
</dbReference>
<evidence type="ECO:0000256" key="6">
    <source>
        <dbReference type="ARBA" id="ARBA00022777"/>
    </source>
</evidence>
<dbReference type="GO" id="GO:0016020">
    <property type="term" value="C:membrane"/>
    <property type="evidence" value="ECO:0007669"/>
    <property type="project" value="InterPro"/>
</dbReference>
<evidence type="ECO:0000256" key="8">
    <source>
        <dbReference type="ARBA" id="ARBA00023012"/>
    </source>
</evidence>
<dbReference type="EC" id="2.7.13.3" evidence="2"/>
<reference evidence="12 13" key="1">
    <citation type="submission" date="2014-09" db="EMBL/GenBank/DDBJ databases">
        <title>Genome sequence of Sinomonas sp. MUSC 117.</title>
        <authorList>
            <person name="Lee L.-H."/>
        </authorList>
    </citation>
    <scope>NUCLEOTIDE SEQUENCE [LARGE SCALE GENOMIC DNA]</scope>
    <source>
        <strain evidence="12 13">MUSC 117</strain>
    </source>
</reference>
<feature type="transmembrane region" description="Helical" evidence="9">
    <location>
        <begin position="89"/>
        <end position="107"/>
    </location>
</feature>
<keyword evidence="8" id="KW-0902">Two-component regulatory system</keyword>
<comment type="catalytic activity">
    <reaction evidence="1">
        <text>ATP + protein L-histidine = ADP + protein N-phospho-L-histidine.</text>
        <dbReference type="EC" id="2.7.13.3"/>
    </reaction>
</comment>
<accession>A0A0B2AGH7</accession>
<feature type="transmembrane region" description="Helical" evidence="9">
    <location>
        <begin position="59"/>
        <end position="77"/>
    </location>
</feature>
<feature type="domain" description="DUF7134" evidence="11">
    <location>
        <begin position="2"/>
        <end position="110"/>
    </location>
</feature>
<dbReference type="Gene3D" id="1.20.5.1930">
    <property type="match status" value="1"/>
</dbReference>
<dbReference type="InterPro" id="IPR011712">
    <property type="entry name" value="Sig_transdc_His_kin_sub3_dim/P"/>
</dbReference>
<dbReference type="PANTHER" id="PTHR24421">
    <property type="entry name" value="NITRATE/NITRITE SENSOR PROTEIN NARX-RELATED"/>
    <property type="match status" value="1"/>
</dbReference>
<gene>
    <name evidence="12" type="ORF">LK10_17910</name>
</gene>
<dbReference type="EMBL" id="JTDL01000145">
    <property type="protein sequence ID" value="KHL01034.1"/>
    <property type="molecule type" value="Genomic_DNA"/>
</dbReference>
<dbReference type="GO" id="GO:0046983">
    <property type="term" value="F:protein dimerization activity"/>
    <property type="evidence" value="ECO:0007669"/>
    <property type="project" value="InterPro"/>
</dbReference>
<proteinExistence type="predicted"/>
<dbReference type="Gene3D" id="3.30.565.10">
    <property type="entry name" value="Histidine kinase-like ATPase, C-terminal domain"/>
    <property type="match status" value="1"/>
</dbReference>
<dbReference type="Proteomes" id="UP000030982">
    <property type="component" value="Unassembled WGS sequence"/>
</dbReference>
<dbReference type="GO" id="GO:0005524">
    <property type="term" value="F:ATP binding"/>
    <property type="evidence" value="ECO:0007669"/>
    <property type="project" value="UniProtKB-KW"/>
</dbReference>
<evidence type="ECO:0000256" key="2">
    <source>
        <dbReference type="ARBA" id="ARBA00012438"/>
    </source>
</evidence>
<feature type="transmembrane region" description="Helical" evidence="9">
    <location>
        <begin position="12"/>
        <end position="29"/>
    </location>
</feature>
<dbReference type="InterPro" id="IPR036890">
    <property type="entry name" value="HATPase_C_sf"/>
</dbReference>
<keyword evidence="7" id="KW-0067">ATP-binding</keyword>
<evidence type="ECO:0000256" key="4">
    <source>
        <dbReference type="ARBA" id="ARBA00022679"/>
    </source>
</evidence>
<keyword evidence="9" id="KW-1133">Transmembrane helix</keyword>
<keyword evidence="3" id="KW-0597">Phosphoprotein</keyword>
<keyword evidence="5" id="KW-0547">Nucleotide-binding</keyword>
<protein>
    <recommendedName>
        <fullName evidence="2">histidine kinase</fullName>
        <ecNumber evidence="2">2.7.13.3</ecNumber>
    </recommendedName>
</protein>
<organism evidence="12 13">
    <name type="scientific">Sinomonas humi</name>
    <dbReference type="NCBI Taxonomy" id="1338436"/>
    <lineage>
        <taxon>Bacteria</taxon>
        <taxon>Bacillati</taxon>
        <taxon>Actinomycetota</taxon>
        <taxon>Actinomycetes</taxon>
        <taxon>Micrococcales</taxon>
        <taxon>Micrococcaceae</taxon>
        <taxon>Sinomonas</taxon>
    </lineage>
</organism>
<feature type="domain" description="Signal transduction histidine kinase subgroup 3 dimerisation and phosphoacceptor" evidence="10">
    <location>
        <begin position="140"/>
        <end position="197"/>
    </location>
</feature>
<dbReference type="GO" id="GO:0000155">
    <property type="term" value="F:phosphorelay sensor kinase activity"/>
    <property type="evidence" value="ECO:0007669"/>
    <property type="project" value="InterPro"/>
</dbReference>
<name>A0A0B2AGH7_9MICC</name>
<evidence type="ECO:0000256" key="3">
    <source>
        <dbReference type="ARBA" id="ARBA00022553"/>
    </source>
</evidence>
<evidence type="ECO:0000256" key="9">
    <source>
        <dbReference type="SAM" id="Phobius"/>
    </source>
</evidence>
<evidence type="ECO:0000313" key="12">
    <source>
        <dbReference type="EMBL" id="KHL01034.1"/>
    </source>
</evidence>
<keyword evidence="4" id="KW-0808">Transferase</keyword>
<sequence>MAACLILRRSAPGGFAVLVTVISGAHFVADAALLMPGDLVLLTAVYSVAAYASEPLRNLGLFLGGAFVALLACRALVGDSARDLRSIVLPVALVLVSIIAAWALGHLERRKAGAFRDLEQRQILAERHAEANARLAAYEERERISDDMHDVLAHTLTAIVVQAESGGTVAQNRETTELFASISTTSRAALREVRSLLSPDAGPKTRPTPGIEDLEDLIEGFALTGLKIDLTQTGKASSLTPGMGVAVYRVVQESLTNALRHGAERTVRLAMVWSMDELSVSSANPLDEPARHRPVQEHRGLASIRRRCELYGGRVLIEAGYDFTVNAAWPLRPKSSRTA</sequence>
<dbReference type="InterPro" id="IPR055558">
    <property type="entry name" value="DUF7134"/>
</dbReference>
<dbReference type="AlphaFoldDB" id="A0A0B2AGH7"/>
<evidence type="ECO:0000256" key="5">
    <source>
        <dbReference type="ARBA" id="ARBA00022741"/>
    </source>
</evidence>
<keyword evidence="6" id="KW-0418">Kinase</keyword>
<comment type="caution">
    <text evidence="12">The sequence shown here is derived from an EMBL/GenBank/DDBJ whole genome shotgun (WGS) entry which is preliminary data.</text>
</comment>